<comment type="function">
    <text evidence="4">Catalyzes the NADPH-dependent reduction of ketopantoate into pantoic acid.</text>
</comment>
<feature type="domain" description="Ketopantoate reductase N-terminal" evidence="5">
    <location>
        <begin position="8"/>
        <end position="163"/>
    </location>
</feature>
<dbReference type="NCBIfam" id="TIGR00745">
    <property type="entry name" value="apbA_panE"/>
    <property type="match status" value="1"/>
</dbReference>
<sequence>MLRKAPKVLVFGGGAVGGFIVSLLGSVIPEKSIYVACRSNYQQALDHGFVLHSDVWGKTLSVRPVVVRSAQEAKDSCQQQFDFVLVATKTSPVTPTVSEQIRPAVSPSTTIVIIQNGIQVEEEFQREYPDNPIVSVVTYLASTQIKPGVFHHPNHGKVCLGTYPTSSPSSHHEIARRFNDLLNSAGIEAFYHEDIQIERWSKLMVNMENPLCALSRLRDVQYFQSAEGATDSLRRVMEEVASVAQAAGYTSINHEIVDLSMDFLTIRTLPGVEPSTLADALAFRTMEVDALLGNVLRLARRHKLDTPRLELLYYLLNGLNLSFTLGHGSSTKKVSSEIK</sequence>
<dbReference type="Gene3D" id="3.40.50.720">
    <property type="entry name" value="NAD(P)-binding Rossmann-like Domain"/>
    <property type="match status" value="1"/>
</dbReference>
<dbReference type="Pfam" id="PF08546">
    <property type="entry name" value="ApbA_C"/>
    <property type="match status" value="1"/>
</dbReference>
<comment type="catalytic activity">
    <reaction evidence="4">
        <text>(R)-pantoate + NADP(+) = 2-dehydropantoate + NADPH + H(+)</text>
        <dbReference type="Rhea" id="RHEA:16233"/>
        <dbReference type="ChEBI" id="CHEBI:11561"/>
        <dbReference type="ChEBI" id="CHEBI:15378"/>
        <dbReference type="ChEBI" id="CHEBI:15980"/>
        <dbReference type="ChEBI" id="CHEBI:57783"/>
        <dbReference type="ChEBI" id="CHEBI:58349"/>
        <dbReference type="EC" id="1.1.1.169"/>
    </reaction>
</comment>
<dbReference type="InterPro" id="IPR003710">
    <property type="entry name" value="ApbA"/>
</dbReference>
<evidence type="ECO:0000259" key="6">
    <source>
        <dbReference type="Pfam" id="PF08546"/>
    </source>
</evidence>
<dbReference type="Pfam" id="PF02558">
    <property type="entry name" value="ApbA"/>
    <property type="match status" value="1"/>
</dbReference>
<comment type="similarity">
    <text evidence="1 4">Belongs to the ketopantoate reductase family.</text>
</comment>
<evidence type="ECO:0000256" key="4">
    <source>
        <dbReference type="RuleBase" id="RU362068"/>
    </source>
</evidence>
<accession>A0ABY6UMA7</accession>
<dbReference type="EC" id="1.1.1.169" evidence="4"/>
<keyword evidence="2 4" id="KW-0521">NADP</keyword>
<proteinExistence type="inferred from homology"/>
<feature type="domain" description="Ketopantoate reductase C-terminal" evidence="6">
    <location>
        <begin position="194"/>
        <end position="319"/>
    </location>
</feature>
<dbReference type="InterPro" id="IPR051402">
    <property type="entry name" value="KPR-Related"/>
</dbReference>
<comment type="caution">
    <text evidence="7">The sequence shown here is derived from an EMBL/GenBank/DDBJ whole genome shotgun (WGS) entry which is preliminary data.</text>
</comment>
<evidence type="ECO:0000259" key="5">
    <source>
        <dbReference type="Pfam" id="PF02558"/>
    </source>
</evidence>
<dbReference type="EMBL" id="CABFNS010000826">
    <property type="protein sequence ID" value="VUC30964.1"/>
    <property type="molecule type" value="Genomic_DNA"/>
</dbReference>
<reference evidence="7 8" key="1">
    <citation type="submission" date="2019-06" db="EMBL/GenBank/DDBJ databases">
        <authorList>
            <person name="Broberg M."/>
        </authorList>
    </citation>
    <scope>NUCLEOTIDE SEQUENCE [LARGE SCALE GENOMIC DNA]</scope>
</reference>
<dbReference type="PANTHER" id="PTHR21708:SF30">
    <property type="entry name" value="2-DEHYDROPANTOATE 2-REDUCTASE-RELATED"/>
    <property type="match status" value="1"/>
</dbReference>
<evidence type="ECO:0000313" key="7">
    <source>
        <dbReference type="EMBL" id="VUC30964.1"/>
    </source>
</evidence>
<evidence type="ECO:0000313" key="8">
    <source>
        <dbReference type="Proteomes" id="UP000766486"/>
    </source>
</evidence>
<dbReference type="InterPro" id="IPR013328">
    <property type="entry name" value="6PGD_dom2"/>
</dbReference>
<dbReference type="Gene3D" id="1.10.1040.10">
    <property type="entry name" value="N-(1-d-carboxylethyl)-l-norvaline Dehydrogenase, domain 2"/>
    <property type="match status" value="1"/>
</dbReference>
<dbReference type="SUPFAM" id="SSF51735">
    <property type="entry name" value="NAD(P)-binding Rossmann-fold domains"/>
    <property type="match status" value="1"/>
</dbReference>
<dbReference type="InterPro" id="IPR008927">
    <property type="entry name" value="6-PGluconate_DH-like_C_sf"/>
</dbReference>
<keyword evidence="3 4" id="KW-0560">Oxidoreductase</keyword>
<gene>
    <name evidence="7" type="ORF">CLO192961_LOCUS296314</name>
</gene>
<evidence type="ECO:0000256" key="1">
    <source>
        <dbReference type="ARBA" id="ARBA00007870"/>
    </source>
</evidence>
<evidence type="ECO:0000256" key="3">
    <source>
        <dbReference type="ARBA" id="ARBA00023002"/>
    </source>
</evidence>
<dbReference type="InterPro" id="IPR013752">
    <property type="entry name" value="KPA_reductase"/>
</dbReference>
<dbReference type="InterPro" id="IPR013332">
    <property type="entry name" value="KPR_N"/>
</dbReference>
<evidence type="ECO:0000256" key="2">
    <source>
        <dbReference type="ARBA" id="ARBA00022857"/>
    </source>
</evidence>
<dbReference type="InterPro" id="IPR036291">
    <property type="entry name" value="NAD(P)-bd_dom_sf"/>
</dbReference>
<dbReference type="SUPFAM" id="SSF48179">
    <property type="entry name" value="6-phosphogluconate dehydrogenase C-terminal domain-like"/>
    <property type="match status" value="1"/>
</dbReference>
<dbReference type="PANTHER" id="PTHR21708">
    <property type="entry name" value="PROBABLE 2-DEHYDROPANTOATE 2-REDUCTASE"/>
    <property type="match status" value="1"/>
</dbReference>
<dbReference type="Proteomes" id="UP000766486">
    <property type="component" value="Unassembled WGS sequence"/>
</dbReference>
<organism evidence="7 8">
    <name type="scientific">Bionectria ochroleuca</name>
    <name type="common">Gliocladium roseum</name>
    <dbReference type="NCBI Taxonomy" id="29856"/>
    <lineage>
        <taxon>Eukaryota</taxon>
        <taxon>Fungi</taxon>
        <taxon>Dikarya</taxon>
        <taxon>Ascomycota</taxon>
        <taxon>Pezizomycotina</taxon>
        <taxon>Sordariomycetes</taxon>
        <taxon>Hypocreomycetidae</taxon>
        <taxon>Hypocreales</taxon>
        <taxon>Bionectriaceae</taxon>
        <taxon>Clonostachys</taxon>
    </lineage>
</organism>
<name>A0ABY6UMA7_BIOOC</name>
<protein>
    <recommendedName>
        <fullName evidence="4">2-dehydropantoate 2-reductase</fullName>
        <ecNumber evidence="4">1.1.1.169</ecNumber>
    </recommendedName>
    <alternativeName>
        <fullName evidence="4">Ketopantoate reductase</fullName>
    </alternativeName>
</protein>
<keyword evidence="8" id="KW-1185">Reference proteome</keyword>